<dbReference type="OrthoDB" id="4207534at2"/>
<sequence length="133" mass="14343">MATVGSVDVELEVIVWLRARLDPGVVVRDETDNNLLNELPTVQVQRIPSGGDDGIRLDRAFIDIDVYAATRAEAIALSATIRGLLLVELRGTSTDAAVVSRVGTISAPGVRPYENTSLRRVGAVYEIYSHPVS</sequence>
<dbReference type="PATRIC" id="fig|146537.3.peg.1691"/>
<accession>A0A0K8PG51</accession>
<dbReference type="AlphaFoldDB" id="A0A0K8PG51"/>
<gene>
    <name evidence="1" type="ORF">SAZU_1603</name>
</gene>
<dbReference type="RefSeq" id="WP_059416146.1">
    <property type="nucleotide sequence ID" value="NZ_DF968221.1"/>
</dbReference>
<dbReference type="Proteomes" id="UP000053859">
    <property type="component" value="Unassembled WGS sequence"/>
</dbReference>
<name>A0A0K8PG51_STRAJ</name>
<evidence type="ECO:0000313" key="2">
    <source>
        <dbReference type="Proteomes" id="UP000053859"/>
    </source>
</evidence>
<organism evidence="1 2">
    <name type="scientific">Streptomyces azureus</name>
    <dbReference type="NCBI Taxonomy" id="146537"/>
    <lineage>
        <taxon>Bacteria</taxon>
        <taxon>Bacillati</taxon>
        <taxon>Actinomycetota</taxon>
        <taxon>Actinomycetes</taxon>
        <taxon>Kitasatosporales</taxon>
        <taxon>Streptomycetaceae</taxon>
        <taxon>Streptomyces</taxon>
    </lineage>
</organism>
<evidence type="ECO:0000313" key="1">
    <source>
        <dbReference type="EMBL" id="GAP46866.1"/>
    </source>
</evidence>
<dbReference type="EMBL" id="DF968221">
    <property type="protein sequence ID" value="GAP46866.1"/>
    <property type="molecule type" value="Genomic_DNA"/>
</dbReference>
<proteinExistence type="predicted"/>
<reference evidence="1" key="1">
    <citation type="journal article" date="2015" name="Genome Announc.">
        <title>Draft Genome Sequence of Thiostrepton-Producing Streptomyces azureus ATCC 14921.</title>
        <authorList>
            <person name="Sakihara K."/>
            <person name="Maeda J."/>
            <person name="Tashiro K."/>
            <person name="Fujino Y."/>
            <person name="Kuhara S."/>
            <person name="Ohshima T."/>
            <person name="Ogata S."/>
            <person name="Doi K."/>
        </authorList>
    </citation>
    <scope>NUCLEOTIDE SEQUENCE [LARGE SCALE GENOMIC DNA]</scope>
    <source>
        <strain evidence="1">ATCC14921</strain>
    </source>
</reference>
<keyword evidence="2" id="KW-1185">Reference proteome</keyword>
<protein>
    <submittedName>
        <fullName evidence="1">Uncharacterized protein</fullName>
    </submittedName>
</protein>